<name>A0A9P4JQP0_9PLEO</name>
<keyword evidence="6" id="KW-1185">Reference proteome</keyword>
<dbReference type="OrthoDB" id="8121437at2759"/>
<sequence length="163" mass="18584">MAKKKHPKPKGETRTSFMFPSLHQDVMNVVSDQIASTWFQINNNNKDSDKQHSTSVMGIFKCNNNACSSKKGWASKKVTILIRGYPGNGYNAVVFNQRCKFCNQLGTLTLNEESYVDRVAYRIKKWAGIPMEQPFYAKNKGLPHESSLCEGCKRGICQEKEYY</sequence>
<dbReference type="Pfam" id="PF13695">
    <property type="entry name" value="Zn_ribbon_3CxxC"/>
    <property type="match status" value="1"/>
</dbReference>
<evidence type="ECO:0000259" key="4">
    <source>
        <dbReference type="SMART" id="SM01328"/>
    </source>
</evidence>
<comment type="caution">
    <text evidence="5">The sequence shown here is derived from an EMBL/GenBank/DDBJ whole genome shotgun (WGS) entry which is preliminary data.</text>
</comment>
<dbReference type="InterPro" id="IPR027377">
    <property type="entry name" value="ZAR1/RTP1-5-like_Znf-3CxxC"/>
</dbReference>
<dbReference type="SMART" id="SM01328">
    <property type="entry name" value="zf-3CxxC"/>
    <property type="match status" value="1"/>
</dbReference>
<dbReference type="AlphaFoldDB" id="A0A9P4JQP0"/>
<evidence type="ECO:0000256" key="1">
    <source>
        <dbReference type="ARBA" id="ARBA00022723"/>
    </source>
</evidence>
<keyword evidence="3" id="KW-0862">Zinc</keyword>
<evidence type="ECO:0000313" key="5">
    <source>
        <dbReference type="EMBL" id="KAF2202634.1"/>
    </source>
</evidence>
<evidence type="ECO:0000256" key="3">
    <source>
        <dbReference type="ARBA" id="ARBA00022833"/>
    </source>
</evidence>
<protein>
    <recommendedName>
        <fullName evidence="4">3CxxC-type domain-containing protein</fullName>
    </recommendedName>
</protein>
<feature type="domain" description="3CxxC-type" evidence="4">
    <location>
        <begin position="55"/>
        <end position="155"/>
    </location>
</feature>
<keyword evidence="1" id="KW-0479">Metal-binding</keyword>
<proteinExistence type="predicted"/>
<keyword evidence="2" id="KW-0863">Zinc-finger</keyword>
<reference evidence="5" key="1">
    <citation type="journal article" date="2020" name="Stud. Mycol.">
        <title>101 Dothideomycetes genomes: a test case for predicting lifestyles and emergence of pathogens.</title>
        <authorList>
            <person name="Haridas S."/>
            <person name="Albert R."/>
            <person name="Binder M."/>
            <person name="Bloem J."/>
            <person name="Labutti K."/>
            <person name="Salamov A."/>
            <person name="Andreopoulos B."/>
            <person name="Baker S."/>
            <person name="Barry K."/>
            <person name="Bills G."/>
            <person name="Bluhm B."/>
            <person name="Cannon C."/>
            <person name="Castanera R."/>
            <person name="Culley D."/>
            <person name="Daum C."/>
            <person name="Ezra D."/>
            <person name="Gonzalez J."/>
            <person name="Henrissat B."/>
            <person name="Kuo A."/>
            <person name="Liang C."/>
            <person name="Lipzen A."/>
            <person name="Lutzoni F."/>
            <person name="Magnuson J."/>
            <person name="Mondo S."/>
            <person name="Nolan M."/>
            <person name="Ohm R."/>
            <person name="Pangilinan J."/>
            <person name="Park H.-J."/>
            <person name="Ramirez L."/>
            <person name="Alfaro M."/>
            <person name="Sun H."/>
            <person name="Tritt A."/>
            <person name="Yoshinaga Y."/>
            <person name="Zwiers L.-H."/>
            <person name="Turgeon B."/>
            <person name="Goodwin S."/>
            <person name="Spatafora J."/>
            <person name="Crous P."/>
            <person name="Grigoriev I."/>
        </authorList>
    </citation>
    <scope>NUCLEOTIDE SEQUENCE</scope>
    <source>
        <strain evidence="5">ATCC 74209</strain>
    </source>
</reference>
<dbReference type="Proteomes" id="UP000799536">
    <property type="component" value="Unassembled WGS sequence"/>
</dbReference>
<gene>
    <name evidence="5" type="ORF">GQ43DRAFT_462209</name>
</gene>
<evidence type="ECO:0000313" key="6">
    <source>
        <dbReference type="Proteomes" id="UP000799536"/>
    </source>
</evidence>
<dbReference type="EMBL" id="ML993929">
    <property type="protein sequence ID" value="KAF2202634.1"/>
    <property type="molecule type" value="Genomic_DNA"/>
</dbReference>
<dbReference type="GO" id="GO:0008270">
    <property type="term" value="F:zinc ion binding"/>
    <property type="evidence" value="ECO:0007669"/>
    <property type="project" value="UniProtKB-KW"/>
</dbReference>
<organism evidence="5 6">
    <name type="scientific">Delitschia confertaspora ATCC 74209</name>
    <dbReference type="NCBI Taxonomy" id="1513339"/>
    <lineage>
        <taxon>Eukaryota</taxon>
        <taxon>Fungi</taxon>
        <taxon>Dikarya</taxon>
        <taxon>Ascomycota</taxon>
        <taxon>Pezizomycotina</taxon>
        <taxon>Dothideomycetes</taxon>
        <taxon>Pleosporomycetidae</taxon>
        <taxon>Pleosporales</taxon>
        <taxon>Delitschiaceae</taxon>
        <taxon>Delitschia</taxon>
    </lineage>
</organism>
<evidence type="ECO:0000256" key="2">
    <source>
        <dbReference type="ARBA" id="ARBA00022771"/>
    </source>
</evidence>
<accession>A0A9P4JQP0</accession>